<name>A0A1Z4LW90_9CYAN</name>
<dbReference type="PROSITE" id="PS50011">
    <property type="entry name" value="PROTEIN_KINASE_DOM"/>
    <property type="match status" value="1"/>
</dbReference>
<keyword evidence="3" id="KW-0808">Transferase</keyword>
<dbReference type="InterPro" id="IPR017441">
    <property type="entry name" value="Protein_kinase_ATP_BS"/>
</dbReference>
<evidence type="ECO:0000256" key="6">
    <source>
        <dbReference type="ARBA" id="ARBA00022840"/>
    </source>
</evidence>
<dbReference type="OrthoDB" id="428678at2"/>
<evidence type="ECO:0000256" key="4">
    <source>
        <dbReference type="ARBA" id="ARBA00022741"/>
    </source>
</evidence>
<reference evidence="11 12" key="1">
    <citation type="submission" date="2017-06" db="EMBL/GenBank/DDBJ databases">
        <title>Genome sequencing of cyanobaciteial culture collection at National Institute for Environmental Studies (NIES).</title>
        <authorList>
            <person name="Hirose Y."/>
            <person name="Shimura Y."/>
            <person name="Fujisawa T."/>
            <person name="Nakamura Y."/>
            <person name="Kawachi M."/>
        </authorList>
    </citation>
    <scope>NUCLEOTIDE SEQUENCE [LARGE SCALE GENOMIC DNA]</scope>
    <source>
        <strain evidence="11 12">NIES-267</strain>
    </source>
</reference>
<dbReference type="AlphaFoldDB" id="A0A1Z4LW90"/>
<evidence type="ECO:0000256" key="9">
    <source>
        <dbReference type="PROSITE-ProRule" id="PRU10141"/>
    </source>
</evidence>
<evidence type="ECO:0000256" key="5">
    <source>
        <dbReference type="ARBA" id="ARBA00022777"/>
    </source>
</evidence>
<dbReference type="Pfam" id="PF00069">
    <property type="entry name" value="Pkinase"/>
    <property type="match status" value="1"/>
</dbReference>
<dbReference type="PROSITE" id="PS00107">
    <property type="entry name" value="PROTEIN_KINASE_ATP"/>
    <property type="match status" value="1"/>
</dbReference>
<dbReference type="InterPro" id="IPR011009">
    <property type="entry name" value="Kinase-like_dom_sf"/>
</dbReference>
<keyword evidence="2 11" id="KW-0723">Serine/threonine-protein kinase</keyword>
<comment type="catalytic activity">
    <reaction evidence="8">
        <text>L-seryl-[protein] + ATP = O-phospho-L-seryl-[protein] + ADP + H(+)</text>
        <dbReference type="Rhea" id="RHEA:17989"/>
        <dbReference type="Rhea" id="RHEA-COMP:9863"/>
        <dbReference type="Rhea" id="RHEA-COMP:11604"/>
        <dbReference type="ChEBI" id="CHEBI:15378"/>
        <dbReference type="ChEBI" id="CHEBI:29999"/>
        <dbReference type="ChEBI" id="CHEBI:30616"/>
        <dbReference type="ChEBI" id="CHEBI:83421"/>
        <dbReference type="ChEBI" id="CHEBI:456216"/>
        <dbReference type="EC" id="2.7.11.1"/>
    </reaction>
</comment>
<evidence type="ECO:0000256" key="2">
    <source>
        <dbReference type="ARBA" id="ARBA00022527"/>
    </source>
</evidence>
<feature type="binding site" evidence="9">
    <location>
        <position position="38"/>
    </location>
    <ligand>
        <name>ATP</name>
        <dbReference type="ChEBI" id="CHEBI:30616"/>
    </ligand>
</feature>
<dbReference type="EC" id="2.7.11.1" evidence="1"/>
<sequence>MLLNNRYRLLRTLGSGGFGETFLAEDTQIPSTRRCVIKQLRVIQDNPQTYEIIKQRFGREAAILEELGDGNPQIPRLYAYFAENQQFYLAQEYVQGKTLSETVANSGPLSESGVREILIAILNVLDYVHSKGIVHRDIKPENIIIRSSDNLPVLIDFGAVRETMATQINSHGGVTSSIVIGTPGFMSMEQAAGRAVFASDLYSLGLVAIYLLTAQLPQQLESDSYSGEIIWPKNGVSYNLAAVLDKAIRSHIRERFSSAKEMLNALHSQSTSQTIPLAPSAPSTREIAKPTQRGGWFKPALIGSLIGIGTLLAAVFFQQRQQPQIITDGTSKPTITPTEIATTLPTQAPISFYYLADSAYQDINNANNQIKNLKNAGYEQAGKFWVRDYPNLSGKPYHQVYTAKFTSRSKCIDSLKNYIQRNQDAYCGLASENANVSPNYFYGSQIENSKTDSKLLPNQAVINYYSTINNRDYAASWNQLTPKFQREKSNNRYSEYTNWWNQVQRVEIETAKIITSTSNTATVEVQLKYHMKAGRVVPNAHSFKLVWNQEQKNWKFDDSEKLN</sequence>
<organism evidence="11 12">
    <name type="scientific">Calothrix parasitica NIES-267</name>
    <dbReference type="NCBI Taxonomy" id="1973488"/>
    <lineage>
        <taxon>Bacteria</taxon>
        <taxon>Bacillati</taxon>
        <taxon>Cyanobacteriota</taxon>
        <taxon>Cyanophyceae</taxon>
        <taxon>Nostocales</taxon>
        <taxon>Calotrichaceae</taxon>
        <taxon>Calothrix</taxon>
    </lineage>
</organism>
<dbReference type="InterPro" id="IPR008271">
    <property type="entry name" value="Ser/Thr_kinase_AS"/>
</dbReference>
<dbReference type="SMART" id="SM00220">
    <property type="entry name" value="S_TKc"/>
    <property type="match status" value="1"/>
</dbReference>
<comment type="catalytic activity">
    <reaction evidence="7">
        <text>L-threonyl-[protein] + ATP = O-phospho-L-threonyl-[protein] + ADP + H(+)</text>
        <dbReference type="Rhea" id="RHEA:46608"/>
        <dbReference type="Rhea" id="RHEA-COMP:11060"/>
        <dbReference type="Rhea" id="RHEA-COMP:11605"/>
        <dbReference type="ChEBI" id="CHEBI:15378"/>
        <dbReference type="ChEBI" id="CHEBI:30013"/>
        <dbReference type="ChEBI" id="CHEBI:30616"/>
        <dbReference type="ChEBI" id="CHEBI:61977"/>
        <dbReference type="ChEBI" id="CHEBI:456216"/>
        <dbReference type="EC" id="2.7.11.1"/>
    </reaction>
</comment>
<proteinExistence type="predicted"/>
<keyword evidence="5 11" id="KW-0418">Kinase</keyword>
<dbReference type="PANTHER" id="PTHR24363">
    <property type="entry name" value="SERINE/THREONINE PROTEIN KINASE"/>
    <property type="match status" value="1"/>
</dbReference>
<dbReference type="Gene3D" id="1.10.510.10">
    <property type="entry name" value="Transferase(Phosphotransferase) domain 1"/>
    <property type="match status" value="1"/>
</dbReference>
<dbReference type="InterPro" id="IPR000719">
    <property type="entry name" value="Prot_kinase_dom"/>
</dbReference>
<dbReference type="EMBL" id="AP018227">
    <property type="protein sequence ID" value="BAY85470.1"/>
    <property type="molecule type" value="Genomic_DNA"/>
</dbReference>
<dbReference type="PROSITE" id="PS00108">
    <property type="entry name" value="PROTEIN_KINASE_ST"/>
    <property type="match status" value="1"/>
</dbReference>
<keyword evidence="4 9" id="KW-0547">Nucleotide-binding</keyword>
<keyword evidence="12" id="KW-1185">Reference proteome</keyword>
<dbReference type="SUPFAM" id="SSF56112">
    <property type="entry name" value="Protein kinase-like (PK-like)"/>
    <property type="match status" value="1"/>
</dbReference>
<dbReference type="PANTHER" id="PTHR24363:SF0">
    <property type="entry name" value="SERINE_THREONINE KINASE LIKE DOMAIN CONTAINING 1"/>
    <property type="match status" value="1"/>
</dbReference>
<evidence type="ECO:0000256" key="1">
    <source>
        <dbReference type="ARBA" id="ARBA00012513"/>
    </source>
</evidence>
<gene>
    <name evidence="11" type="ORF">NIES267_49700</name>
</gene>
<evidence type="ECO:0000259" key="10">
    <source>
        <dbReference type="PROSITE" id="PS50011"/>
    </source>
</evidence>
<evidence type="ECO:0000256" key="3">
    <source>
        <dbReference type="ARBA" id="ARBA00022679"/>
    </source>
</evidence>
<evidence type="ECO:0000256" key="7">
    <source>
        <dbReference type="ARBA" id="ARBA00047899"/>
    </source>
</evidence>
<dbReference type="GO" id="GO:0004674">
    <property type="term" value="F:protein serine/threonine kinase activity"/>
    <property type="evidence" value="ECO:0007669"/>
    <property type="project" value="UniProtKB-KW"/>
</dbReference>
<evidence type="ECO:0000313" key="11">
    <source>
        <dbReference type="EMBL" id="BAY85470.1"/>
    </source>
</evidence>
<feature type="domain" description="Protein kinase" evidence="10">
    <location>
        <begin position="7"/>
        <end position="270"/>
    </location>
</feature>
<evidence type="ECO:0000313" key="12">
    <source>
        <dbReference type="Proteomes" id="UP000218418"/>
    </source>
</evidence>
<protein>
    <recommendedName>
        <fullName evidence="1">non-specific serine/threonine protein kinase</fullName>
        <ecNumber evidence="1">2.7.11.1</ecNumber>
    </recommendedName>
</protein>
<accession>A0A1Z4LW90</accession>
<evidence type="ECO:0000256" key="8">
    <source>
        <dbReference type="ARBA" id="ARBA00048679"/>
    </source>
</evidence>
<keyword evidence="6 9" id="KW-0067">ATP-binding</keyword>
<dbReference type="CDD" id="cd14014">
    <property type="entry name" value="STKc_PknB_like"/>
    <property type="match status" value="1"/>
</dbReference>
<dbReference type="Proteomes" id="UP000218418">
    <property type="component" value="Chromosome"/>
</dbReference>
<dbReference type="GO" id="GO:0005524">
    <property type="term" value="F:ATP binding"/>
    <property type="evidence" value="ECO:0007669"/>
    <property type="project" value="UniProtKB-UniRule"/>
</dbReference>